<dbReference type="OrthoDB" id="342281at2759"/>
<evidence type="ECO:0000313" key="2">
    <source>
        <dbReference type="EMBL" id="KAF9515482.1"/>
    </source>
</evidence>
<protein>
    <submittedName>
        <fullName evidence="2">Uncharacterized protein</fullName>
    </submittedName>
</protein>
<keyword evidence="3" id="KW-1185">Reference proteome</keyword>
<evidence type="ECO:0000313" key="3">
    <source>
        <dbReference type="Proteomes" id="UP000886523"/>
    </source>
</evidence>
<organism evidence="2 3">
    <name type="scientific">Hydnum rufescens UP504</name>
    <dbReference type="NCBI Taxonomy" id="1448309"/>
    <lineage>
        <taxon>Eukaryota</taxon>
        <taxon>Fungi</taxon>
        <taxon>Dikarya</taxon>
        <taxon>Basidiomycota</taxon>
        <taxon>Agaricomycotina</taxon>
        <taxon>Agaricomycetes</taxon>
        <taxon>Cantharellales</taxon>
        <taxon>Hydnaceae</taxon>
        <taxon>Hydnum</taxon>
    </lineage>
</organism>
<sequence>MAVSMVVHLWLCVHGLVLCSHDKADEEALVSSGSESSLGRLGLSGFTLADMSMCLLSPSTMLPRKSHAPTPKRVHIWGVVDKGDNLAKLADYRKELETRKE</sequence>
<keyword evidence="1" id="KW-0732">Signal</keyword>
<evidence type="ECO:0000256" key="1">
    <source>
        <dbReference type="SAM" id="SignalP"/>
    </source>
</evidence>
<dbReference type="EMBL" id="MU128949">
    <property type="protein sequence ID" value="KAF9515482.1"/>
    <property type="molecule type" value="Genomic_DNA"/>
</dbReference>
<proteinExistence type="predicted"/>
<feature type="chain" id="PRO_5040306383" evidence="1">
    <location>
        <begin position="20"/>
        <end position="101"/>
    </location>
</feature>
<feature type="signal peptide" evidence="1">
    <location>
        <begin position="1"/>
        <end position="19"/>
    </location>
</feature>
<accession>A0A9P6DVM4</accession>
<comment type="caution">
    <text evidence="2">The sequence shown here is derived from an EMBL/GenBank/DDBJ whole genome shotgun (WGS) entry which is preliminary data.</text>
</comment>
<reference evidence="2" key="1">
    <citation type="journal article" date="2020" name="Nat. Commun.">
        <title>Large-scale genome sequencing of mycorrhizal fungi provides insights into the early evolution of symbiotic traits.</title>
        <authorList>
            <person name="Miyauchi S."/>
            <person name="Kiss E."/>
            <person name="Kuo A."/>
            <person name="Drula E."/>
            <person name="Kohler A."/>
            <person name="Sanchez-Garcia M."/>
            <person name="Morin E."/>
            <person name="Andreopoulos B."/>
            <person name="Barry K.W."/>
            <person name="Bonito G."/>
            <person name="Buee M."/>
            <person name="Carver A."/>
            <person name="Chen C."/>
            <person name="Cichocki N."/>
            <person name="Clum A."/>
            <person name="Culley D."/>
            <person name="Crous P.W."/>
            <person name="Fauchery L."/>
            <person name="Girlanda M."/>
            <person name="Hayes R.D."/>
            <person name="Keri Z."/>
            <person name="LaButti K."/>
            <person name="Lipzen A."/>
            <person name="Lombard V."/>
            <person name="Magnuson J."/>
            <person name="Maillard F."/>
            <person name="Murat C."/>
            <person name="Nolan M."/>
            <person name="Ohm R.A."/>
            <person name="Pangilinan J."/>
            <person name="Pereira M.F."/>
            <person name="Perotto S."/>
            <person name="Peter M."/>
            <person name="Pfister S."/>
            <person name="Riley R."/>
            <person name="Sitrit Y."/>
            <person name="Stielow J.B."/>
            <person name="Szollosi G."/>
            <person name="Zifcakova L."/>
            <person name="Stursova M."/>
            <person name="Spatafora J.W."/>
            <person name="Tedersoo L."/>
            <person name="Vaario L.M."/>
            <person name="Yamada A."/>
            <person name="Yan M."/>
            <person name="Wang P."/>
            <person name="Xu J."/>
            <person name="Bruns T."/>
            <person name="Baldrian P."/>
            <person name="Vilgalys R."/>
            <person name="Dunand C."/>
            <person name="Henrissat B."/>
            <person name="Grigoriev I.V."/>
            <person name="Hibbett D."/>
            <person name="Nagy L.G."/>
            <person name="Martin F.M."/>
        </authorList>
    </citation>
    <scope>NUCLEOTIDE SEQUENCE</scope>
    <source>
        <strain evidence="2">UP504</strain>
    </source>
</reference>
<dbReference type="AlphaFoldDB" id="A0A9P6DVM4"/>
<dbReference type="Proteomes" id="UP000886523">
    <property type="component" value="Unassembled WGS sequence"/>
</dbReference>
<name>A0A9P6DVM4_9AGAM</name>
<gene>
    <name evidence="2" type="ORF">BS47DRAFT_1360932</name>
</gene>